<gene>
    <name evidence="1" type="ORF">E5331_03275</name>
</gene>
<reference evidence="1" key="1">
    <citation type="submission" date="2019-04" db="EMBL/GenBank/DDBJ databases">
        <title>Microbes associate with the intestines of laboratory mice.</title>
        <authorList>
            <person name="Navarre W."/>
            <person name="Wong E."/>
            <person name="Huang K."/>
            <person name="Tropini C."/>
            <person name="Ng K."/>
            <person name="Yu B."/>
        </authorList>
    </citation>
    <scope>NUCLEOTIDE SEQUENCE</scope>
    <source>
        <strain evidence="1">NM04_E33</strain>
    </source>
</reference>
<name>A0AC61RHI9_9BACT</name>
<evidence type="ECO:0000313" key="1">
    <source>
        <dbReference type="EMBL" id="TGY80272.1"/>
    </source>
</evidence>
<protein>
    <submittedName>
        <fullName evidence="1">DsbA family oxidoreductase</fullName>
    </submittedName>
</protein>
<comment type="caution">
    <text evidence="1">The sequence shown here is derived from an EMBL/GenBank/DDBJ whole genome shotgun (WGS) entry which is preliminary data.</text>
</comment>
<accession>A0AC61RHI9</accession>
<evidence type="ECO:0000313" key="2">
    <source>
        <dbReference type="Proteomes" id="UP000306319"/>
    </source>
</evidence>
<keyword evidence="2" id="KW-1185">Reference proteome</keyword>
<organism evidence="1 2">
    <name type="scientific">Lepagella muris</name>
    <dbReference type="NCBI Taxonomy" id="3032870"/>
    <lineage>
        <taxon>Bacteria</taxon>
        <taxon>Pseudomonadati</taxon>
        <taxon>Bacteroidota</taxon>
        <taxon>Bacteroidia</taxon>
        <taxon>Bacteroidales</taxon>
        <taxon>Muribaculaceae</taxon>
        <taxon>Lepagella</taxon>
    </lineage>
</organism>
<proteinExistence type="predicted"/>
<sequence>MKMIKIEHWSDYRCPFCYIADAEFEDMMKTLGDTSDIVLINKAFELDPEAPKKVDYSTADVFSKKYGMSYDAAVRKLGMIDAYGRKVGIAGYNYSGAQPVNSFDAHRLTKYAEAEGVKGMYDRLMKAYFVDNVNIADFDTLVGIAVEMGLDKEETERMLRSDRYAEDVRRDEYEAYQARVASVPTYLFEDGRRFAGAGQAGQIKEVILELLQ</sequence>
<dbReference type="Proteomes" id="UP000306319">
    <property type="component" value="Unassembled WGS sequence"/>
</dbReference>
<dbReference type="EMBL" id="SRYB01000003">
    <property type="protein sequence ID" value="TGY80272.1"/>
    <property type="molecule type" value="Genomic_DNA"/>
</dbReference>